<evidence type="ECO:0000313" key="1">
    <source>
        <dbReference type="EMBL" id="KHG22069.1"/>
    </source>
</evidence>
<accession>A0A0B0PCF7</accession>
<gene>
    <name evidence="1" type="ORF">F383_04626</name>
</gene>
<organism evidence="1 2">
    <name type="scientific">Gossypium arboreum</name>
    <name type="common">Tree cotton</name>
    <name type="synonym">Gossypium nanking</name>
    <dbReference type="NCBI Taxonomy" id="29729"/>
    <lineage>
        <taxon>Eukaryota</taxon>
        <taxon>Viridiplantae</taxon>
        <taxon>Streptophyta</taxon>
        <taxon>Embryophyta</taxon>
        <taxon>Tracheophyta</taxon>
        <taxon>Spermatophyta</taxon>
        <taxon>Magnoliopsida</taxon>
        <taxon>eudicotyledons</taxon>
        <taxon>Gunneridae</taxon>
        <taxon>Pentapetalae</taxon>
        <taxon>rosids</taxon>
        <taxon>malvids</taxon>
        <taxon>Malvales</taxon>
        <taxon>Malvaceae</taxon>
        <taxon>Malvoideae</taxon>
        <taxon>Gossypium</taxon>
    </lineage>
</organism>
<dbReference type="EMBL" id="KN420524">
    <property type="protein sequence ID" value="KHG22069.1"/>
    <property type="molecule type" value="Genomic_DNA"/>
</dbReference>
<evidence type="ECO:0000313" key="2">
    <source>
        <dbReference type="Proteomes" id="UP000032142"/>
    </source>
</evidence>
<sequence length="27" mass="3199">MLVWVGRRLRLLRAWINSSLQSGNFQP</sequence>
<protein>
    <submittedName>
        <fullName evidence="1">Uncharacterized protein</fullName>
    </submittedName>
</protein>
<name>A0A0B0PCF7_GOSAR</name>
<dbReference type="Proteomes" id="UP000032142">
    <property type="component" value="Unassembled WGS sequence"/>
</dbReference>
<dbReference type="AlphaFoldDB" id="A0A0B0PCF7"/>
<keyword evidence="2" id="KW-1185">Reference proteome</keyword>
<reference evidence="2" key="1">
    <citation type="submission" date="2014-09" db="EMBL/GenBank/DDBJ databases">
        <authorList>
            <person name="Mudge J."/>
            <person name="Ramaraj T."/>
            <person name="Lindquist I.E."/>
            <person name="Bharti A.K."/>
            <person name="Sundararajan A."/>
            <person name="Cameron C.T."/>
            <person name="Woodward J.E."/>
            <person name="May G.D."/>
            <person name="Brubaker C."/>
            <person name="Broadhvest J."/>
            <person name="Wilkins T.A."/>
        </authorList>
    </citation>
    <scope>NUCLEOTIDE SEQUENCE</scope>
    <source>
        <strain evidence="2">cv. AKA8401</strain>
    </source>
</reference>
<proteinExistence type="predicted"/>